<dbReference type="InterPro" id="IPR003594">
    <property type="entry name" value="HATPase_dom"/>
</dbReference>
<evidence type="ECO:0000256" key="13">
    <source>
        <dbReference type="ARBA" id="ARBA00022840"/>
    </source>
</evidence>
<comment type="caution">
    <text evidence="22">The sequence shown here is derived from an EMBL/GenBank/DDBJ whole genome shotgun (WGS) entry which is preliminary data.</text>
</comment>
<evidence type="ECO:0000256" key="2">
    <source>
        <dbReference type="ARBA" id="ARBA00001966"/>
    </source>
</evidence>
<feature type="transmembrane region" description="Helical" evidence="20">
    <location>
        <begin position="108"/>
        <end position="127"/>
    </location>
</feature>
<keyword evidence="19" id="KW-0175">Coiled coil</keyword>
<evidence type="ECO:0000256" key="12">
    <source>
        <dbReference type="ARBA" id="ARBA00022777"/>
    </source>
</evidence>
<dbReference type="Gene3D" id="3.30.565.10">
    <property type="entry name" value="Histidine kinase-like ATPase, C-terminal domain"/>
    <property type="match status" value="1"/>
</dbReference>
<dbReference type="PANTHER" id="PTHR24421:SF10">
    <property type="entry name" value="NITRATE_NITRITE SENSOR PROTEIN NARQ"/>
    <property type="match status" value="1"/>
</dbReference>
<keyword evidence="9" id="KW-0808">Transferase</keyword>
<dbReference type="GO" id="GO:0005737">
    <property type="term" value="C:cytoplasm"/>
    <property type="evidence" value="ECO:0007669"/>
    <property type="project" value="UniProtKB-SubCell"/>
</dbReference>
<dbReference type="GO" id="GO:0005524">
    <property type="term" value="F:ATP binding"/>
    <property type="evidence" value="ECO:0007669"/>
    <property type="project" value="UniProtKB-KW"/>
</dbReference>
<keyword evidence="11" id="KW-0547">Nucleotide-binding</keyword>
<dbReference type="PRINTS" id="PR00344">
    <property type="entry name" value="BCTRLSENSOR"/>
</dbReference>
<dbReference type="GO" id="GO:0051539">
    <property type="term" value="F:4 iron, 4 sulfur cluster binding"/>
    <property type="evidence" value="ECO:0007669"/>
    <property type="project" value="UniProtKB-KW"/>
</dbReference>
<dbReference type="AlphaFoldDB" id="A0A511Z4N6"/>
<keyword evidence="14" id="KW-0408">Iron</keyword>
<dbReference type="PROSITE" id="PS50109">
    <property type="entry name" value="HIS_KIN"/>
    <property type="match status" value="1"/>
</dbReference>
<feature type="transmembrane region" description="Helical" evidence="20">
    <location>
        <begin position="169"/>
        <end position="185"/>
    </location>
</feature>
<keyword evidence="20" id="KW-1133">Transmembrane helix</keyword>
<reference evidence="22 23" key="1">
    <citation type="submission" date="2019-07" db="EMBL/GenBank/DDBJ databases">
        <title>Whole genome shotgun sequence of Sporosarcina luteola NBRC 105378.</title>
        <authorList>
            <person name="Hosoyama A."/>
            <person name="Uohara A."/>
            <person name="Ohji S."/>
            <person name="Ichikawa N."/>
        </authorList>
    </citation>
    <scope>NUCLEOTIDE SEQUENCE [LARGE SCALE GENOMIC DNA]</scope>
    <source>
        <strain evidence="22 23">NBRC 105378</strain>
    </source>
</reference>
<evidence type="ECO:0000256" key="9">
    <source>
        <dbReference type="ARBA" id="ARBA00022679"/>
    </source>
</evidence>
<dbReference type="InterPro" id="IPR036890">
    <property type="entry name" value="HATPase_C_sf"/>
</dbReference>
<organism evidence="22 23">
    <name type="scientific">Sporosarcina luteola</name>
    <dbReference type="NCBI Taxonomy" id="582850"/>
    <lineage>
        <taxon>Bacteria</taxon>
        <taxon>Bacillati</taxon>
        <taxon>Bacillota</taxon>
        <taxon>Bacilli</taxon>
        <taxon>Bacillales</taxon>
        <taxon>Caryophanaceae</taxon>
        <taxon>Sporosarcina</taxon>
    </lineage>
</organism>
<comment type="catalytic activity">
    <reaction evidence="1">
        <text>ATP + protein L-histidine = ADP + protein N-phospho-L-histidine.</text>
        <dbReference type="EC" id="2.7.13.3"/>
    </reaction>
</comment>
<comment type="function">
    <text evidence="17">Member of the two-component regulatory system NreB/NreC involved in the control of dissimilatory nitrate/nitrite reduction in response to oxygen. NreB functions as a direct oxygen sensor histidine kinase which is autophosphorylated, in the absence of oxygen, probably at the conserved histidine residue, and transfers its phosphate group probably to a conserved aspartate residue of NreC. NreB/NreC activates the expression of the nitrate (narGHJI) and nitrite (nir) reductase operons, as well as the putative nitrate transporter gene narT.</text>
</comment>
<sequence length="427" mass="49027">MNFFIGLVFLAVGLFDLLHVLLYIGMPFYTDEFTGNQVTWLWIFSRLTESIGIAIAVALPSLVVIWRRLHALLFTVLSVSIASAILFFRQDWLPLLLDNELGITATKISLEYIICFFMLVAFIASLIKYRNSRELEILQLCMAIFIIIIGELYFIFYDKVYDFENLVGHIYKFIGYMYLFRSLFYPKIQHILSDKEEAETKWREAEHMLFEAEENMSKLVLQAHEEERKRVSRELHDGIGQSLYTILMKLNMAEHEIPGDEKPPSLQKARIMTTEAMKEVKDIAHSLRPSSLDDFGFLPALKIYTDRLEKVHNLQINLHTSGDKNRMDPEVETALYRICQEALMNCAKYANSKSIEITLANTPDEIRLIIQDDGIGFSIEDYLKQGGAERKGIGLFSMKERAEACGGSFEVISEENVGTTVRIAIPK</sequence>
<evidence type="ECO:0000256" key="6">
    <source>
        <dbReference type="ARBA" id="ARBA00022485"/>
    </source>
</evidence>
<keyword evidence="6" id="KW-0004">4Fe-4S</keyword>
<dbReference type="GO" id="GO:0046872">
    <property type="term" value="F:metal ion binding"/>
    <property type="evidence" value="ECO:0007669"/>
    <property type="project" value="UniProtKB-KW"/>
</dbReference>
<evidence type="ECO:0000256" key="5">
    <source>
        <dbReference type="ARBA" id="ARBA00017322"/>
    </source>
</evidence>
<dbReference type="PANTHER" id="PTHR24421">
    <property type="entry name" value="NITRATE/NITRITE SENSOR PROTEIN NARX-RELATED"/>
    <property type="match status" value="1"/>
</dbReference>
<keyword evidence="12" id="KW-0418">Kinase</keyword>
<dbReference type="GO" id="GO:0046983">
    <property type="term" value="F:protein dimerization activity"/>
    <property type="evidence" value="ECO:0007669"/>
    <property type="project" value="InterPro"/>
</dbReference>
<feature type="transmembrane region" description="Helical" evidence="20">
    <location>
        <begin position="71"/>
        <end position="88"/>
    </location>
</feature>
<evidence type="ECO:0000256" key="7">
    <source>
        <dbReference type="ARBA" id="ARBA00022490"/>
    </source>
</evidence>
<dbReference type="Pfam" id="PF07730">
    <property type="entry name" value="HisKA_3"/>
    <property type="match status" value="1"/>
</dbReference>
<protein>
    <recommendedName>
        <fullName evidence="5">Oxygen sensor histidine kinase NreB</fullName>
        <ecNumber evidence="4">2.7.13.3</ecNumber>
    </recommendedName>
    <alternativeName>
        <fullName evidence="18">Nitrogen regulation protein B</fullName>
    </alternativeName>
</protein>
<dbReference type="Proteomes" id="UP000321901">
    <property type="component" value="Unassembled WGS sequence"/>
</dbReference>
<evidence type="ECO:0000259" key="21">
    <source>
        <dbReference type="PROSITE" id="PS50109"/>
    </source>
</evidence>
<dbReference type="InterPro" id="IPR050482">
    <property type="entry name" value="Sensor_HK_TwoCompSys"/>
</dbReference>
<dbReference type="EMBL" id="BJYL01000008">
    <property type="protein sequence ID" value="GEN82414.1"/>
    <property type="molecule type" value="Genomic_DNA"/>
</dbReference>
<name>A0A511Z4N6_9BACL</name>
<dbReference type="InterPro" id="IPR005467">
    <property type="entry name" value="His_kinase_dom"/>
</dbReference>
<feature type="transmembrane region" description="Helical" evidence="20">
    <location>
        <begin position="139"/>
        <end position="157"/>
    </location>
</feature>
<keyword evidence="7" id="KW-0963">Cytoplasm</keyword>
<comment type="subcellular location">
    <subcellularLocation>
        <location evidence="3">Cytoplasm</location>
    </subcellularLocation>
</comment>
<evidence type="ECO:0000256" key="15">
    <source>
        <dbReference type="ARBA" id="ARBA00023012"/>
    </source>
</evidence>
<keyword evidence="8" id="KW-0597">Phosphoprotein</keyword>
<dbReference type="InterPro" id="IPR033425">
    <property type="entry name" value="MASE3"/>
</dbReference>
<evidence type="ECO:0000256" key="16">
    <source>
        <dbReference type="ARBA" id="ARBA00023014"/>
    </source>
</evidence>
<accession>A0A511Z4N6</accession>
<keyword evidence="15" id="KW-0902">Two-component regulatory system</keyword>
<keyword evidence="16" id="KW-0411">Iron-sulfur</keyword>
<dbReference type="EC" id="2.7.13.3" evidence="4"/>
<keyword evidence="23" id="KW-1185">Reference proteome</keyword>
<feature type="transmembrane region" description="Helical" evidence="20">
    <location>
        <begin position="7"/>
        <end position="29"/>
    </location>
</feature>
<keyword evidence="13" id="KW-0067">ATP-binding</keyword>
<dbReference type="InterPro" id="IPR011712">
    <property type="entry name" value="Sig_transdc_His_kin_sub3_dim/P"/>
</dbReference>
<evidence type="ECO:0000256" key="14">
    <source>
        <dbReference type="ARBA" id="ARBA00023004"/>
    </source>
</evidence>
<dbReference type="GO" id="GO:0000155">
    <property type="term" value="F:phosphorelay sensor kinase activity"/>
    <property type="evidence" value="ECO:0007669"/>
    <property type="project" value="InterPro"/>
</dbReference>
<feature type="transmembrane region" description="Helical" evidence="20">
    <location>
        <begin position="41"/>
        <end position="64"/>
    </location>
</feature>
<evidence type="ECO:0000256" key="1">
    <source>
        <dbReference type="ARBA" id="ARBA00000085"/>
    </source>
</evidence>
<comment type="cofactor">
    <cofactor evidence="2">
        <name>[4Fe-4S] cluster</name>
        <dbReference type="ChEBI" id="CHEBI:49883"/>
    </cofactor>
</comment>
<keyword evidence="20" id="KW-0472">Membrane</keyword>
<evidence type="ECO:0000313" key="22">
    <source>
        <dbReference type="EMBL" id="GEN82414.1"/>
    </source>
</evidence>
<evidence type="ECO:0000256" key="20">
    <source>
        <dbReference type="SAM" id="Phobius"/>
    </source>
</evidence>
<proteinExistence type="predicted"/>
<evidence type="ECO:0000256" key="10">
    <source>
        <dbReference type="ARBA" id="ARBA00022723"/>
    </source>
</evidence>
<evidence type="ECO:0000256" key="8">
    <source>
        <dbReference type="ARBA" id="ARBA00022553"/>
    </source>
</evidence>
<dbReference type="Gene3D" id="1.20.5.1930">
    <property type="match status" value="1"/>
</dbReference>
<dbReference type="CDD" id="cd16917">
    <property type="entry name" value="HATPase_UhpB-NarQ-NarX-like"/>
    <property type="match status" value="1"/>
</dbReference>
<feature type="domain" description="Histidine kinase" evidence="21">
    <location>
        <begin position="335"/>
        <end position="427"/>
    </location>
</feature>
<dbReference type="Pfam" id="PF02518">
    <property type="entry name" value="HATPase_c"/>
    <property type="match status" value="1"/>
</dbReference>
<evidence type="ECO:0000256" key="19">
    <source>
        <dbReference type="SAM" id="Coils"/>
    </source>
</evidence>
<evidence type="ECO:0000256" key="3">
    <source>
        <dbReference type="ARBA" id="ARBA00004496"/>
    </source>
</evidence>
<evidence type="ECO:0000256" key="17">
    <source>
        <dbReference type="ARBA" id="ARBA00024827"/>
    </source>
</evidence>
<keyword evidence="20" id="KW-0812">Transmembrane</keyword>
<dbReference type="GO" id="GO:0016020">
    <property type="term" value="C:membrane"/>
    <property type="evidence" value="ECO:0007669"/>
    <property type="project" value="InterPro"/>
</dbReference>
<feature type="coiled-coil region" evidence="19">
    <location>
        <begin position="195"/>
        <end position="229"/>
    </location>
</feature>
<evidence type="ECO:0000313" key="23">
    <source>
        <dbReference type="Proteomes" id="UP000321901"/>
    </source>
</evidence>
<dbReference type="SUPFAM" id="SSF55874">
    <property type="entry name" value="ATPase domain of HSP90 chaperone/DNA topoisomerase II/histidine kinase"/>
    <property type="match status" value="1"/>
</dbReference>
<evidence type="ECO:0000256" key="18">
    <source>
        <dbReference type="ARBA" id="ARBA00030800"/>
    </source>
</evidence>
<dbReference type="InterPro" id="IPR004358">
    <property type="entry name" value="Sig_transdc_His_kin-like_C"/>
</dbReference>
<gene>
    <name evidence="22" type="ORF">SLU01_07260</name>
</gene>
<evidence type="ECO:0000256" key="11">
    <source>
        <dbReference type="ARBA" id="ARBA00022741"/>
    </source>
</evidence>
<keyword evidence="10" id="KW-0479">Metal-binding</keyword>
<evidence type="ECO:0000256" key="4">
    <source>
        <dbReference type="ARBA" id="ARBA00012438"/>
    </source>
</evidence>
<dbReference type="Pfam" id="PF17159">
    <property type="entry name" value="MASE3"/>
    <property type="match status" value="1"/>
</dbReference>
<dbReference type="SMART" id="SM00387">
    <property type="entry name" value="HATPase_c"/>
    <property type="match status" value="1"/>
</dbReference>